<dbReference type="EMBL" id="CM017630">
    <property type="protein sequence ID" value="TYH58301.1"/>
    <property type="molecule type" value="Genomic_DNA"/>
</dbReference>
<dbReference type="AlphaFoldDB" id="A0A5D2JU32"/>
<dbReference type="Proteomes" id="UP000322667">
    <property type="component" value="Chromosome D08"/>
</dbReference>
<evidence type="ECO:0000313" key="2">
    <source>
        <dbReference type="Proteomes" id="UP000322667"/>
    </source>
</evidence>
<accession>A0A5D2JU32</accession>
<organism evidence="1 2">
    <name type="scientific">Gossypium tomentosum</name>
    <name type="common">Hawaiian cotton</name>
    <name type="synonym">Gossypium sandvicense</name>
    <dbReference type="NCBI Taxonomy" id="34277"/>
    <lineage>
        <taxon>Eukaryota</taxon>
        <taxon>Viridiplantae</taxon>
        <taxon>Streptophyta</taxon>
        <taxon>Embryophyta</taxon>
        <taxon>Tracheophyta</taxon>
        <taxon>Spermatophyta</taxon>
        <taxon>Magnoliopsida</taxon>
        <taxon>eudicotyledons</taxon>
        <taxon>Gunneridae</taxon>
        <taxon>Pentapetalae</taxon>
        <taxon>rosids</taxon>
        <taxon>malvids</taxon>
        <taxon>Malvales</taxon>
        <taxon>Malvaceae</taxon>
        <taxon>Malvoideae</taxon>
        <taxon>Gossypium</taxon>
    </lineage>
</organism>
<protein>
    <submittedName>
        <fullName evidence="1">Uncharacterized protein</fullName>
    </submittedName>
</protein>
<evidence type="ECO:0000313" key="1">
    <source>
        <dbReference type="EMBL" id="TYH58301.1"/>
    </source>
</evidence>
<reference evidence="1 2" key="1">
    <citation type="submission" date="2019-07" db="EMBL/GenBank/DDBJ databases">
        <title>WGS assembly of Gossypium tomentosum.</title>
        <authorList>
            <person name="Chen Z.J."/>
            <person name="Sreedasyam A."/>
            <person name="Ando A."/>
            <person name="Song Q."/>
            <person name="De L."/>
            <person name="Hulse-Kemp A."/>
            <person name="Ding M."/>
            <person name="Ye W."/>
            <person name="Kirkbride R."/>
            <person name="Jenkins J."/>
            <person name="Plott C."/>
            <person name="Lovell J."/>
            <person name="Lin Y.-M."/>
            <person name="Vaughn R."/>
            <person name="Liu B."/>
            <person name="Li W."/>
            <person name="Simpson S."/>
            <person name="Scheffler B."/>
            <person name="Saski C."/>
            <person name="Grover C."/>
            <person name="Hu G."/>
            <person name="Conover J."/>
            <person name="Carlson J."/>
            <person name="Shu S."/>
            <person name="Boston L."/>
            <person name="Williams M."/>
            <person name="Peterson D."/>
            <person name="Mcgee K."/>
            <person name="Jones D."/>
            <person name="Wendel J."/>
            <person name="Stelly D."/>
            <person name="Grimwood J."/>
            <person name="Schmutz J."/>
        </authorList>
    </citation>
    <scope>NUCLEOTIDE SEQUENCE [LARGE SCALE GENOMIC DNA]</scope>
    <source>
        <strain evidence="1">7179.01</strain>
    </source>
</reference>
<keyword evidence="2" id="KW-1185">Reference proteome</keyword>
<sequence>MPKSGLKSFKMPAKRFKTTRNLSVSGHQSSGVAPSAVIRCFQKER</sequence>
<name>A0A5D2JU32_GOSTO</name>
<gene>
    <name evidence="1" type="ORF">ES332_D08G144700v1</name>
</gene>
<proteinExistence type="predicted"/>